<evidence type="ECO:0000256" key="1">
    <source>
        <dbReference type="SAM" id="Phobius"/>
    </source>
</evidence>
<comment type="caution">
    <text evidence="2">The sequence shown here is derived from an EMBL/GenBank/DDBJ whole genome shotgun (WGS) entry which is preliminary data.</text>
</comment>
<protein>
    <submittedName>
        <fullName evidence="2">Uncharacterized protein</fullName>
    </submittedName>
</protein>
<dbReference type="AlphaFoldDB" id="A0A0F5HJ83"/>
<dbReference type="EMBL" id="JWIR02000005">
    <property type="protein sequence ID" value="KKB43055.1"/>
    <property type="molecule type" value="Genomic_DNA"/>
</dbReference>
<keyword evidence="1" id="KW-0812">Transmembrane</keyword>
<dbReference type="STRING" id="1221996.QY95_02655"/>
<gene>
    <name evidence="2" type="ORF">QY95_02655</name>
</gene>
<evidence type="ECO:0000313" key="3">
    <source>
        <dbReference type="Proteomes" id="UP000031563"/>
    </source>
</evidence>
<keyword evidence="1" id="KW-1133">Transmembrane helix</keyword>
<name>A0A0F5HJ83_BACTR</name>
<evidence type="ECO:0000313" key="2">
    <source>
        <dbReference type="EMBL" id="KKB43055.1"/>
    </source>
</evidence>
<reference evidence="2" key="1">
    <citation type="submission" date="2015-02" db="EMBL/GenBank/DDBJ databases">
        <title>Genome Assembly of Bacillaceae bacterium MTCC 8252.</title>
        <authorList>
            <person name="Verma A."/>
            <person name="Khatri I."/>
            <person name="Mual P."/>
            <person name="Subramanian S."/>
            <person name="Krishnamurthi S."/>
        </authorList>
    </citation>
    <scope>NUCLEOTIDE SEQUENCE [LARGE SCALE GENOMIC DNA]</scope>
    <source>
        <strain evidence="2">MTCC 8252</strain>
    </source>
</reference>
<accession>A0A0F5HJ83</accession>
<feature type="transmembrane region" description="Helical" evidence="1">
    <location>
        <begin position="53"/>
        <end position="69"/>
    </location>
</feature>
<proteinExistence type="predicted"/>
<keyword evidence="1" id="KW-0472">Membrane</keyword>
<sequence>MMILTIFVVCVLAAIIYFSKKEFFSPLLLVSAAVLLLIFTVEIQQFFLESDRYTLYALLFLHFLLWWGIGRKLRQLYLTISAYIGVFFLVIYIII</sequence>
<feature type="transmembrane region" description="Helical" evidence="1">
    <location>
        <begin position="23"/>
        <end position="41"/>
    </location>
</feature>
<dbReference type="Proteomes" id="UP000031563">
    <property type="component" value="Unassembled WGS sequence"/>
</dbReference>
<organism evidence="2 3">
    <name type="scientific">Bacillus thermotolerans</name>
    <name type="common">Quasibacillus thermotolerans</name>
    <dbReference type="NCBI Taxonomy" id="1221996"/>
    <lineage>
        <taxon>Bacteria</taxon>
        <taxon>Bacillati</taxon>
        <taxon>Bacillota</taxon>
        <taxon>Bacilli</taxon>
        <taxon>Bacillales</taxon>
        <taxon>Bacillaceae</taxon>
        <taxon>Bacillus</taxon>
    </lineage>
</organism>
<accession>A0A0F5ICL1</accession>
<feature type="transmembrane region" description="Helical" evidence="1">
    <location>
        <begin position="75"/>
        <end position="94"/>
    </location>
</feature>
<keyword evidence="3" id="KW-1185">Reference proteome</keyword>